<name>A0A2G9CCU3_9BURK</name>
<dbReference type="PANTHER" id="PTHR43248">
    <property type="entry name" value="2-SUCCINYL-6-HYDROXY-2,4-CYCLOHEXADIENE-1-CARBOXYLATE SYNTHASE"/>
    <property type="match status" value="1"/>
</dbReference>
<dbReference type="Pfam" id="PF08386">
    <property type="entry name" value="Abhydrolase_4"/>
    <property type="match status" value="1"/>
</dbReference>
<dbReference type="InterPro" id="IPR029058">
    <property type="entry name" value="AB_hydrolase_fold"/>
</dbReference>
<organism evidence="7 8">
    <name type="scientific">Roseateles chitinivorans</name>
    <dbReference type="NCBI Taxonomy" id="2917965"/>
    <lineage>
        <taxon>Bacteria</taxon>
        <taxon>Pseudomonadati</taxon>
        <taxon>Pseudomonadota</taxon>
        <taxon>Betaproteobacteria</taxon>
        <taxon>Burkholderiales</taxon>
        <taxon>Sphaerotilaceae</taxon>
        <taxon>Roseateles</taxon>
    </lineage>
</organism>
<feature type="domain" description="Peptidase S33 tripeptidyl aminopeptidase-like C-terminal" evidence="6">
    <location>
        <begin position="390"/>
        <end position="473"/>
    </location>
</feature>
<feature type="chain" id="PRO_5013923597" evidence="4">
    <location>
        <begin position="36"/>
        <end position="515"/>
    </location>
</feature>
<evidence type="ECO:0000313" key="8">
    <source>
        <dbReference type="Proteomes" id="UP000231501"/>
    </source>
</evidence>
<keyword evidence="3" id="KW-0378">Hydrolase</keyword>
<dbReference type="InterPro" id="IPR000073">
    <property type="entry name" value="AB_hydrolase_1"/>
</dbReference>
<dbReference type="PANTHER" id="PTHR43248:SF29">
    <property type="entry name" value="TRIPEPTIDYL AMINOPEPTIDASE"/>
    <property type="match status" value="1"/>
</dbReference>
<dbReference type="Pfam" id="PF00561">
    <property type="entry name" value="Abhydrolase_1"/>
    <property type="match status" value="1"/>
</dbReference>
<gene>
    <name evidence="7" type="ORF">CS062_04945</name>
</gene>
<dbReference type="Proteomes" id="UP000231501">
    <property type="component" value="Unassembled WGS sequence"/>
</dbReference>
<feature type="signal peptide" evidence="4">
    <location>
        <begin position="1"/>
        <end position="35"/>
    </location>
</feature>
<keyword evidence="2 4" id="KW-0732">Signal</keyword>
<dbReference type="Gene3D" id="3.40.50.1820">
    <property type="entry name" value="alpha/beta hydrolase"/>
    <property type="match status" value="1"/>
</dbReference>
<evidence type="ECO:0000256" key="3">
    <source>
        <dbReference type="ARBA" id="ARBA00022801"/>
    </source>
</evidence>
<reference evidence="7 8" key="1">
    <citation type="submission" date="2017-11" db="EMBL/GenBank/DDBJ databases">
        <title>Draft genome sequence of Mitsuaria sp. HWN-4.</title>
        <authorList>
            <person name="Gundlapally S.R."/>
        </authorList>
    </citation>
    <scope>NUCLEOTIDE SEQUENCE [LARGE SCALE GENOMIC DNA]</scope>
    <source>
        <strain evidence="7 8">HWN-4</strain>
    </source>
</reference>
<evidence type="ECO:0000313" key="7">
    <source>
        <dbReference type="EMBL" id="PIM54258.1"/>
    </source>
</evidence>
<sequence length="515" mass="54913">MLTRPGARPAPRARPAPALWSMAAALALAAGSARAAPPDPIRPLTACRVDGVSTEVLCGQLSRPLDPARPDGVRIDIRYVVVPALARNKLPDPVLLLAGGPGQSAIALTASVMPRLSRLNYRRDLVFIDQRGTGRSAPLSCPDNSDRGLDELLKPGAKVRLLEQCRDTLQRLPHGDLRYYTTTIAMQDMDAVRAALGVERWNLIGASYGTRAALEYQRQFPDRVRRAVIDGVAPPDMVLPVSFSQDAQRALDLSFAACAQAADCHARYPAVKAEWQALIKGMPRKVAFTHPLTGRPEEVTLTREGLLGLVRPPLYAPNVAAALPAAIHEASLGRFDALAGLAGQLGGGSRAMRIFEGMHFSVICAEDAPRIAASTEAPSPDFGTLDRDLYTRVCASWPRGEVAPAFYAIPPARHPVLITSGGSDPATPERHGQRVQAALGAQARHVVVPTAGHGVMLTLPCMRDVLFRFIDAPRDADALAVDASCALKLPRPPAFLPPTPATLAAAASAARESDR</sequence>
<feature type="domain" description="AB hydrolase-1" evidence="5">
    <location>
        <begin position="93"/>
        <end position="249"/>
    </location>
</feature>
<accession>A0A2G9CCU3</accession>
<dbReference type="InterPro" id="IPR002410">
    <property type="entry name" value="Peptidase_S33"/>
</dbReference>
<dbReference type="InterPro" id="IPR013595">
    <property type="entry name" value="Pept_S33_TAP-like_C"/>
</dbReference>
<dbReference type="OrthoDB" id="9796770at2"/>
<evidence type="ECO:0000256" key="4">
    <source>
        <dbReference type="SAM" id="SignalP"/>
    </source>
</evidence>
<dbReference type="GO" id="GO:0008233">
    <property type="term" value="F:peptidase activity"/>
    <property type="evidence" value="ECO:0007669"/>
    <property type="project" value="UniProtKB-KW"/>
</dbReference>
<dbReference type="RefSeq" id="WP_099860348.1">
    <property type="nucleotide sequence ID" value="NZ_PEOG01000011.1"/>
</dbReference>
<evidence type="ECO:0000259" key="5">
    <source>
        <dbReference type="Pfam" id="PF00561"/>
    </source>
</evidence>
<proteinExistence type="inferred from homology"/>
<dbReference type="EMBL" id="PEOG01000011">
    <property type="protein sequence ID" value="PIM54258.1"/>
    <property type="molecule type" value="Genomic_DNA"/>
</dbReference>
<keyword evidence="8" id="KW-1185">Reference proteome</keyword>
<dbReference type="PRINTS" id="PR00793">
    <property type="entry name" value="PROAMNOPTASE"/>
</dbReference>
<dbReference type="GO" id="GO:0006508">
    <property type="term" value="P:proteolysis"/>
    <property type="evidence" value="ECO:0007669"/>
    <property type="project" value="UniProtKB-KW"/>
</dbReference>
<dbReference type="SUPFAM" id="SSF53474">
    <property type="entry name" value="alpha/beta-Hydrolases"/>
    <property type="match status" value="1"/>
</dbReference>
<comment type="caution">
    <text evidence="7">The sequence shown here is derived from an EMBL/GenBank/DDBJ whole genome shotgun (WGS) entry which is preliminary data.</text>
</comment>
<evidence type="ECO:0000256" key="1">
    <source>
        <dbReference type="ARBA" id="ARBA00010088"/>
    </source>
</evidence>
<protein>
    <submittedName>
        <fullName evidence="7">Cysteine protease</fullName>
    </submittedName>
</protein>
<dbReference type="AlphaFoldDB" id="A0A2G9CCU3"/>
<evidence type="ECO:0000259" key="6">
    <source>
        <dbReference type="Pfam" id="PF08386"/>
    </source>
</evidence>
<comment type="similarity">
    <text evidence="1">Belongs to the peptidase S33 family.</text>
</comment>
<keyword evidence="7" id="KW-0645">Protease</keyword>
<evidence type="ECO:0000256" key="2">
    <source>
        <dbReference type="ARBA" id="ARBA00022729"/>
    </source>
</evidence>
<dbReference type="InterPro" id="IPR051601">
    <property type="entry name" value="Serine_prot/Carboxylest_S33"/>
</dbReference>